<dbReference type="InterPro" id="IPR003128">
    <property type="entry name" value="Villin_headpiece"/>
</dbReference>
<proteinExistence type="predicted"/>
<feature type="region of interest" description="Disordered" evidence="2">
    <location>
        <begin position="387"/>
        <end position="417"/>
    </location>
</feature>
<protein>
    <recommendedName>
        <fullName evidence="3">HP domain-containing protein</fullName>
    </recommendedName>
</protein>
<dbReference type="InterPro" id="IPR029006">
    <property type="entry name" value="ADF-H/Gelsolin-like_dom_sf"/>
</dbReference>
<evidence type="ECO:0000256" key="2">
    <source>
        <dbReference type="SAM" id="MobiDB-lite"/>
    </source>
</evidence>
<dbReference type="PANTHER" id="PTHR11977">
    <property type="entry name" value="VILLIN"/>
    <property type="match status" value="1"/>
</dbReference>
<evidence type="ECO:0000313" key="5">
    <source>
        <dbReference type="Proteomes" id="UP001445335"/>
    </source>
</evidence>
<dbReference type="GO" id="GO:0007010">
    <property type="term" value="P:cytoskeleton organization"/>
    <property type="evidence" value="ECO:0007669"/>
    <property type="project" value="InterPro"/>
</dbReference>
<dbReference type="Gene3D" id="3.40.20.10">
    <property type="entry name" value="Severin"/>
    <property type="match status" value="2"/>
</dbReference>
<dbReference type="GO" id="GO:0051015">
    <property type="term" value="F:actin filament binding"/>
    <property type="evidence" value="ECO:0007669"/>
    <property type="project" value="InterPro"/>
</dbReference>
<dbReference type="Gene3D" id="1.10.950.10">
    <property type="entry name" value="Villin headpiece domain"/>
    <property type="match status" value="1"/>
</dbReference>
<dbReference type="Pfam" id="PF02209">
    <property type="entry name" value="VHP"/>
    <property type="match status" value="1"/>
</dbReference>
<dbReference type="SUPFAM" id="SSF55753">
    <property type="entry name" value="Actin depolymerizing proteins"/>
    <property type="match status" value="2"/>
</dbReference>
<evidence type="ECO:0000259" key="3">
    <source>
        <dbReference type="PROSITE" id="PS51089"/>
    </source>
</evidence>
<dbReference type="SMART" id="SM00153">
    <property type="entry name" value="VHP"/>
    <property type="match status" value="1"/>
</dbReference>
<feature type="domain" description="HP" evidence="3">
    <location>
        <begin position="422"/>
        <end position="485"/>
    </location>
</feature>
<reference evidence="4 5" key="1">
    <citation type="journal article" date="2024" name="Nat. Commun.">
        <title>Phylogenomics reveals the evolutionary origins of lichenization in chlorophyte algae.</title>
        <authorList>
            <person name="Puginier C."/>
            <person name="Libourel C."/>
            <person name="Otte J."/>
            <person name="Skaloud P."/>
            <person name="Haon M."/>
            <person name="Grisel S."/>
            <person name="Petersen M."/>
            <person name="Berrin J.G."/>
            <person name="Delaux P.M."/>
            <person name="Dal Grande F."/>
            <person name="Keller J."/>
        </authorList>
    </citation>
    <scope>NUCLEOTIDE SEQUENCE [LARGE SCALE GENOMIC DNA]</scope>
    <source>
        <strain evidence="4 5">SAG 245.80</strain>
    </source>
</reference>
<dbReference type="PROSITE" id="PS51089">
    <property type="entry name" value="HP"/>
    <property type="match status" value="1"/>
</dbReference>
<comment type="caution">
    <text evidence="4">The sequence shown here is derived from an EMBL/GenBank/DDBJ whole genome shotgun (WGS) entry which is preliminary data.</text>
</comment>
<keyword evidence="1" id="KW-0677">Repeat</keyword>
<dbReference type="SUPFAM" id="SSF47050">
    <property type="entry name" value="VHP, Villin headpiece domain"/>
    <property type="match status" value="1"/>
</dbReference>
<dbReference type="AlphaFoldDB" id="A0AAW1RGC8"/>
<dbReference type="EMBL" id="JALJOU010000039">
    <property type="protein sequence ID" value="KAK9832720.1"/>
    <property type="molecule type" value="Genomic_DNA"/>
</dbReference>
<sequence>MLPLAFKGAGQAPGIEKWLVRALDALKQTNPDLLTVFHTGSSYVVLNTLRREAGLVHAIHFWLGNATSPDDASTAAVLATTLQRLLGGALRRYRELQGAESALFRQALGGRLMYQPAQTSPARSPGSPTPSRSPIPLGSSAGAGQLTVPGSARAAHGAAAELASQRGAGAAEMRQRPLDAEALDARACFVLVAGGVVQVWRGAEAHRAAREGVEGLCRAHDALAALLRTLDLPPTTPICLASQGCEPEAFTRHFANWAAAAASRCCAAPLALQGCAASGHPAQNPDFSPARCSKDKQEFGRAKLLAAARLPGIAAVGPELPCALQDLARALLQGEDPEGDPVDPGAVWRHQDTATGEYLAKPAGKSAGAFGAASMVGLLGPLRDIRDEPTDAGAGEGTPLGQVAPSSGKGGGEHGRLSDTVGRLVAVVPYATLRELHDGAVVDLARKEEHLSDEDFSQVFQVGREAFARLPQWRQAQAKRTAGLF</sequence>
<dbReference type="PANTHER" id="PTHR11977:SF51">
    <property type="entry name" value="PROTEIN FLIGHTLESS-1 HOMOLOG"/>
    <property type="match status" value="1"/>
</dbReference>
<evidence type="ECO:0000256" key="1">
    <source>
        <dbReference type="ARBA" id="ARBA00022737"/>
    </source>
</evidence>
<dbReference type="InterPro" id="IPR036886">
    <property type="entry name" value="Villin_headpiece_dom_sf"/>
</dbReference>
<dbReference type="InterPro" id="IPR007122">
    <property type="entry name" value="Villin/Gelsolin"/>
</dbReference>
<dbReference type="Proteomes" id="UP001445335">
    <property type="component" value="Unassembled WGS sequence"/>
</dbReference>
<feature type="region of interest" description="Disordered" evidence="2">
    <location>
        <begin position="116"/>
        <end position="143"/>
    </location>
</feature>
<gene>
    <name evidence="4" type="ORF">WJX81_003427</name>
</gene>
<keyword evidence="5" id="KW-1185">Reference proteome</keyword>
<dbReference type="SMART" id="SM00262">
    <property type="entry name" value="GEL"/>
    <property type="match status" value="2"/>
</dbReference>
<evidence type="ECO:0000313" key="4">
    <source>
        <dbReference type="EMBL" id="KAK9832720.1"/>
    </source>
</evidence>
<accession>A0AAW1RGC8</accession>
<organism evidence="4 5">
    <name type="scientific">Elliptochloris bilobata</name>
    <dbReference type="NCBI Taxonomy" id="381761"/>
    <lineage>
        <taxon>Eukaryota</taxon>
        <taxon>Viridiplantae</taxon>
        <taxon>Chlorophyta</taxon>
        <taxon>core chlorophytes</taxon>
        <taxon>Trebouxiophyceae</taxon>
        <taxon>Trebouxiophyceae incertae sedis</taxon>
        <taxon>Elliptochloris clade</taxon>
        <taxon>Elliptochloris</taxon>
    </lineage>
</organism>
<name>A0AAW1RGC8_9CHLO</name>